<dbReference type="RefSeq" id="WP_186502635.1">
    <property type="nucleotide sequence ID" value="NZ_JACOGK010000009.1"/>
</dbReference>
<keyword evidence="9" id="KW-1185">Reference proteome</keyword>
<dbReference type="PROSITE" id="PS51257">
    <property type="entry name" value="PROKAR_LIPOPROTEIN"/>
    <property type="match status" value="1"/>
</dbReference>
<dbReference type="Pfam" id="PF22694">
    <property type="entry name" value="CtpB_N-like"/>
    <property type="match status" value="1"/>
</dbReference>
<dbReference type="SMART" id="SM00245">
    <property type="entry name" value="TSPc"/>
    <property type="match status" value="1"/>
</dbReference>
<dbReference type="PANTHER" id="PTHR32060:SF30">
    <property type="entry name" value="CARBOXY-TERMINAL PROCESSING PROTEASE CTPA"/>
    <property type="match status" value="1"/>
</dbReference>
<keyword evidence="6" id="KW-0472">Membrane</keyword>
<gene>
    <name evidence="8" type="ORF">H8J70_04325</name>
</gene>
<name>A0ABR6VGV7_9FIRM</name>
<dbReference type="NCBIfam" id="TIGR00225">
    <property type="entry name" value="prc"/>
    <property type="match status" value="1"/>
</dbReference>
<evidence type="ECO:0000256" key="2">
    <source>
        <dbReference type="ARBA" id="ARBA00022670"/>
    </source>
</evidence>
<feature type="transmembrane region" description="Helical" evidence="6">
    <location>
        <begin position="21"/>
        <end position="40"/>
    </location>
</feature>
<evidence type="ECO:0000256" key="5">
    <source>
        <dbReference type="RuleBase" id="RU004404"/>
    </source>
</evidence>
<dbReference type="PANTHER" id="PTHR32060">
    <property type="entry name" value="TAIL-SPECIFIC PROTEASE"/>
    <property type="match status" value="1"/>
</dbReference>
<dbReference type="InterPro" id="IPR004447">
    <property type="entry name" value="Peptidase_S41A"/>
</dbReference>
<protein>
    <submittedName>
        <fullName evidence="8">S41 family peptidase</fullName>
    </submittedName>
</protein>
<evidence type="ECO:0000313" key="9">
    <source>
        <dbReference type="Proteomes" id="UP000606870"/>
    </source>
</evidence>
<dbReference type="EMBL" id="JACOGK010000009">
    <property type="protein sequence ID" value="MBC3536476.1"/>
    <property type="molecule type" value="Genomic_DNA"/>
</dbReference>
<accession>A0ABR6VGV7</accession>
<dbReference type="CDD" id="cd06782">
    <property type="entry name" value="cpPDZ_CPP-like"/>
    <property type="match status" value="1"/>
</dbReference>
<dbReference type="Proteomes" id="UP000606870">
    <property type="component" value="Unassembled WGS sequence"/>
</dbReference>
<feature type="domain" description="PDZ" evidence="7">
    <location>
        <begin position="95"/>
        <end position="163"/>
    </location>
</feature>
<dbReference type="Gene3D" id="3.30.750.44">
    <property type="match status" value="1"/>
</dbReference>
<dbReference type="InterPro" id="IPR055210">
    <property type="entry name" value="CtpA/B_N"/>
</dbReference>
<dbReference type="PROSITE" id="PS50106">
    <property type="entry name" value="PDZ"/>
    <property type="match status" value="1"/>
</dbReference>
<dbReference type="InterPro" id="IPR001478">
    <property type="entry name" value="PDZ"/>
</dbReference>
<dbReference type="InterPro" id="IPR029045">
    <property type="entry name" value="ClpP/crotonase-like_dom_sf"/>
</dbReference>
<dbReference type="CDD" id="cd07560">
    <property type="entry name" value="Peptidase_S41_CPP"/>
    <property type="match status" value="1"/>
</dbReference>
<dbReference type="Pfam" id="PF03572">
    <property type="entry name" value="Peptidase_S41"/>
    <property type="match status" value="1"/>
</dbReference>
<organism evidence="8 9">
    <name type="scientific">Megasphaera hominis</name>
    <dbReference type="NCBI Taxonomy" id="159836"/>
    <lineage>
        <taxon>Bacteria</taxon>
        <taxon>Bacillati</taxon>
        <taxon>Bacillota</taxon>
        <taxon>Negativicutes</taxon>
        <taxon>Veillonellales</taxon>
        <taxon>Veillonellaceae</taxon>
        <taxon>Megasphaera</taxon>
    </lineage>
</organism>
<comment type="caution">
    <text evidence="8">The sequence shown here is derived from an EMBL/GenBank/DDBJ whole genome shotgun (WGS) entry which is preliminary data.</text>
</comment>
<keyword evidence="2 5" id="KW-0645">Protease</keyword>
<sequence>MSTLHEKRKSWIKKLTEAISWALLTVACSFLLLAGLFAYYTGSPTGFIKFFRTLHLVETNYPGAVDKQELLNGALEGIVSKLGDKHSIYLDGDDFQAFSDETSGSYAGVGVYIGTSDDGVLVAGVMDDSPAQAAGLQRGDLILAVDGKPTQGMPLEDVSKAVRGPEGTSVTLTIGRDGTTQDYTIERKKIKIQTVAGHMVEGTNIGYIRVAVFSENTGEEFTKEFQRLKGEGMQKMILDLRNNPGGLVDQAVAVCNNFVPPDSVIVSFTSRSGEESEYKADGTDERIPMVVLINGNSASASEIVAGCIQDLKLGTIVGTKSYGKGTVQGVYPLDKAGALKLTVAKYKTTNGREIDGVGIVPDVEVNLEPNDTTDLQYQKALEILENK</sequence>
<keyword evidence="6" id="KW-0812">Transmembrane</keyword>
<dbReference type="InterPro" id="IPR041489">
    <property type="entry name" value="PDZ_6"/>
</dbReference>
<dbReference type="Pfam" id="PF17820">
    <property type="entry name" value="PDZ_6"/>
    <property type="match status" value="1"/>
</dbReference>
<dbReference type="InterPro" id="IPR005151">
    <property type="entry name" value="Tail-specific_protease"/>
</dbReference>
<evidence type="ECO:0000256" key="4">
    <source>
        <dbReference type="ARBA" id="ARBA00022825"/>
    </source>
</evidence>
<reference evidence="8 9" key="1">
    <citation type="submission" date="2020-08" db="EMBL/GenBank/DDBJ databases">
        <authorList>
            <person name="Liu C."/>
            <person name="Sun Q."/>
        </authorList>
    </citation>
    <scope>NUCLEOTIDE SEQUENCE [LARGE SCALE GENOMIC DNA]</scope>
    <source>
        <strain evidence="8 9">NSJ-59</strain>
    </source>
</reference>
<evidence type="ECO:0000313" key="8">
    <source>
        <dbReference type="EMBL" id="MBC3536476.1"/>
    </source>
</evidence>
<dbReference type="SUPFAM" id="SSF50156">
    <property type="entry name" value="PDZ domain-like"/>
    <property type="match status" value="1"/>
</dbReference>
<evidence type="ECO:0000256" key="1">
    <source>
        <dbReference type="ARBA" id="ARBA00009179"/>
    </source>
</evidence>
<dbReference type="Gene3D" id="2.30.42.10">
    <property type="match status" value="1"/>
</dbReference>
<comment type="similarity">
    <text evidence="1 5">Belongs to the peptidase S41A family.</text>
</comment>
<dbReference type="SMART" id="SM00228">
    <property type="entry name" value="PDZ"/>
    <property type="match status" value="1"/>
</dbReference>
<dbReference type="InterPro" id="IPR036034">
    <property type="entry name" value="PDZ_sf"/>
</dbReference>
<evidence type="ECO:0000259" key="7">
    <source>
        <dbReference type="PROSITE" id="PS50106"/>
    </source>
</evidence>
<evidence type="ECO:0000256" key="6">
    <source>
        <dbReference type="SAM" id="Phobius"/>
    </source>
</evidence>
<keyword evidence="6" id="KW-1133">Transmembrane helix</keyword>
<keyword evidence="3 5" id="KW-0378">Hydrolase</keyword>
<evidence type="ECO:0000256" key="3">
    <source>
        <dbReference type="ARBA" id="ARBA00022801"/>
    </source>
</evidence>
<dbReference type="SUPFAM" id="SSF52096">
    <property type="entry name" value="ClpP/crotonase"/>
    <property type="match status" value="1"/>
</dbReference>
<keyword evidence="4 5" id="KW-0720">Serine protease</keyword>
<proteinExistence type="inferred from homology"/>
<dbReference type="Gene3D" id="3.90.226.10">
    <property type="entry name" value="2-enoyl-CoA Hydratase, Chain A, domain 1"/>
    <property type="match status" value="1"/>
</dbReference>